<accession>A0AAV2R1L1</accession>
<dbReference type="Pfam" id="PF12416">
    <property type="entry name" value="DUF3668"/>
    <property type="match status" value="1"/>
</dbReference>
<feature type="region of interest" description="Disordered" evidence="1">
    <location>
        <begin position="576"/>
        <end position="596"/>
    </location>
</feature>
<name>A0AAV2R1L1_MEGNR</name>
<comment type="caution">
    <text evidence="3">The sequence shown here is derived from an EMBL/GenBank/DDBJ whole genome shotgun (WGS) entry which is preliminary data.</text>
</comment>
<dbReference type="PANTHER" id="PTHR21574">
    <property type="entry name" value="CENTROSOMAL PROTEIN OF 120 KDA"/>
    <property type="match status" value="1"/>
</dbReference>
<dbReference type="InterPro" id="IPR039893">
    <property type="entry name" value="CEP120-like"/>
</dbReference>
<feature type="region of interest" description="Disordered" evidence="1">
    <location>
        <begin position="29"/>
        <end position="86"/>
    </location>
</feature>
<proteinExistence type="predicted"/>
<dbReference type="Proteomes" id="UP001497623">
    <property type="component" value="Unassembled WGS sequence"/>
</dbReference>
<evidence type="ECO:0000313" key="4">
    <source>
        <dbReference type="Proteomes" id="UP001497623"/>
    </source>
</evidence>
<protein>
    <recommendedName>
        <fullName evidence="2">DUF3668 domain-containing protein</fullName>
    </recommendedName>
</protein>
<dbReference type="GO" id="GO:1903724">
    <property type="term" value="P:positive regulation of centriole elongation"/>
    <property type="evidence" value="ECO:0007669"/>
    <property type="project" value="TreeGrafter"/>
</dbReference>
<feature type="compositionally biased region" description="Basic and acidic residues" evidence="1">
    <location>
        <begin position="684"/>
        <end position="693"/>
    </location>
</feature>
<dbReference type="GO" id="GO:0005813">
    <property type="term" value="C:centrosome"/>
    <property type="evidence" value="ECO:0007669"/>
    <property type="project" value="TreeGrafter"/>
</dbReference>
<feature type="compositionally biased region" description="Polar residues" evidence="1">
    <location>
        <begin position="72"/>
        <end position="86"/>
    </location>
</feature>
<reference evidence="3 4" key="1">
    <citation type="submission" date="2024-05" db="EMBL/GenBank/DDBJ databases">
        <authorList>
            <person name="Wallberg A."/>
        </authorList>
    </citation>
    <scope>NUCLEOTIDE SEQUENCE [LARGE SCALE GENOMIC DNA]</scope>
</reference>
<feature type="non-terminal residue" evidence="3">
    <location>
        <position position="767"/>
    </location>
</feature>
<feature type="non-terminal residue" evidence="3">
    <location>
        <position position="1"/>
    </location>
</feature>
<dbReference type="PANTHER" id="PTHR21574:SF0">
    <property type="entry name" value="CENTROSOMAL PROTEIN OF 120 KDA"/>
    <property type="match status" value="1"/>
</dbReference>
<organism evidence="3 4">
    <name type="scientific">Meganyctiphanes norvegica</name>
    <name type="common">Northern krill</name>
    <name type="synonym">Thysanopoda norvegica</name>
    <dbReference type="NCBI Taxonomy" id="48144"/>
    <lineage>
        <taxon>Eukaryota</taxon>
        <taxon>Metazoa</taxon>
        <taxon>Ecdysozoa</taxon>
        <taxon>Arthropoda</taxon>
        <taxon>Crustacea</taxon>
        <taxon>Multicrustacea</taxon>
        <taxon>Malacostraca</taxon>
        <taxon>Eumalacostraca</taxon>
        <taxon>Eucarida</taxon>
        <taxon>Euphausiacea</taxon>
        <taxon>Euphausiidae</taxon>
        <taxon>Meganyctiphanes</taxon>
    </lineage>
</organism>
<evidence type="ECO:0000259" key="2">
    <source>
        <dbReference type="Pfam" id="PF12416"/>
    </source>
</evidence>
<evidence type="ECO:0000313" key="3">
    <source>
        <dbReference type="EMBL" id="CAL4110366.1"/>
    </source>
</evidence>
<feature type="region of interest" description="Disordered" evidence="1">
    <location>
        <begin position="684"/>
        <end position="709"/>
    </location>
</feature>
<feature type="region of interest" description="Disordered" evidence="1">
    <location>
        <begin position="121"/>
        <end position="149"/>
    </location>
</feature>
<dbReference type="AlphaFoldDB" id="A0AAV2R1L1"/>
<feature type="compositionally biased region" description="Basic and acidic residues" evidence="1">
    <location>
        <begin position="45"/>
        <end position="71"/>
    </location>
</feature>
<feature type="compositionally biased region" description="Polar residues" evidence="1">
    <location>
        <begin position="694"/>
        <end position="709"/>
    </location>
</feature>
<gene>
    <name evidence="3" type="ORF">MNOR_LOCUS19392</name>
</gene>
<dbReference type="InterPro" id="IPR022136">
    <property type="entry name" value="DUF3668"/>
</dbReference>
<feature type="domain" description="DUF3668" evidence="2">
    <location>
        <begin position="187"/>
        <end position="344"/>
    </location>
</feature>
<sequence>WHRLLGGPLESHKSPPGLLLAINLAQIKNQETAPNPPEQKLSRKSKYDKGVKENSKKSKTNETKKEAELTKEPNTSNNNYINSPLSASAQDGSVITVENSNSSSVVTGENSIESCEKSCSDYMQNNSKSQERLRSMHEGDAESDKDENTSISLSNMKEKIFEREKVTPGCSHLNESLQERHGADRFIPKLNEDGSYFIIGTANESDVEEFIFAVTIVFARNLEQMLNIENVGEICFSYSLLGFDVQTEIISDPVHPEFLAERAAAKIQATPINISEYFVNNPHLPVKLVAGDLCLAVANIGLSQLSSIGNQELVVEEGAYQLIATAGQNVNLSTDMAVVGVYIQLSRAADNFKEESTFSTLQTHNEVPPLNLMHEDTCNSILESLRKDTKMGYVENEESIKEIINQDRNIKMYEIGSYDSPNNNSFNQNLIEDEVKDKDVNEISCYRQELLEAAALDLEKWKEEQQLLFWKQWNKRELQLQSHLSSEWHKRTIALERKYQERLKLCDKLNEHLNAALRQLQIRQERVQAKEIELEKQEEMFNLQLEKRMSETNAMKNNEKEEIELLKNQLDEEKRMKSELEKRFSSTEKESDDREHTLRQMIRQTKEELKAVQLNLKTNNDQTSYRKEIEKLQSDLSKCIERKQYYKAQWVRAVSDLHYRLKEDHQPISDNSMNYHWKTCPAHSESKLSHKSEVPQNTKYQSKDYQSQLKGNKKYESLHHNGKESELERLLAVRTALIEGCTTTSHLSLQELENRIQQLVNAGEKLV</sequence>
<dbReference type="EMBL" id="CAXKWB010014373">
    <property type="protein sequence ID" value="CAL4110366.1"/>
    <property type="molecule type" value="Genomic_DNA"/>
</dbReference>
<feature type="compositionally biased region" description="Basic and acidic residues" evidence="1">
    <location>
        <begin position="129"/>
        <end position="148"/>
    </location>
</feature>
<evidence type="ECO:0000256" key="1">
    <source>
        <dbReference type="SAM" id="MobiDB-lite"/>
    </source>
</evidence>
<keyword evidence="4" id="KW-1185">Reference proteome</keyword>